<dbReference type="EC" id="7.1.2.1" evidence="12"/>
<feature type="transmembrane region" description="Helical" evidence="12">
    <location>
        <begin position="256"/>
        <end position="276"/>
    </location>
</feature>
<dbReference type="InterPro" id="IPR018303">
    <property type="entry name" value="ATPase_P-typ_P_site"/>
</dbReference>
<keyword evidence="12" id="KW-0813">Transport</keyword>
<dbReference type="PROSITE" id="PS00154">
    <property type="entry name" value="ATPASE_E1_E2"/>
    <property type="match status" value="1"/>
</dbReference>
<dbReference type="GO" id="GO:0016887">
    <property type="term" value="F:ATP hydrolysis activity"/>
    <property type="evidence" value="ECO:0007669"/>
    <property type="project" value="InterPro"/>
</dbReference>
<dbReference type="Gene3D" id="3.40.1110.10">
    <property type="entry name" value="Calcium-transporting ATPase, cytoplasmic domain N"/>
    <property type="match status" value="1"/>
</dbReference>
<evidence type="ECO:0000256" key="5">
    <source>
        <dbReference type="ARBA" id="ARBA00022723"/>
    </source>
</evidence>
<keyword evidence="5" id="KW-0479">Metal-binding</keyword>
<name>A0AAD7UB41_9STRA</name>
<dbReference type="SUPFAM" id="SSF81653">
    <property type="entry name" value="Calcium ATPase, transduction domain A"/>
    <property type="match status" value="1"/>
</dbReference>
<feature type="transmembrane region" description="Helical" evidence="12">
    <location>
        <begin position="664"/>
        <end position="685"/>
    </location>
</feature>
<dbReference type="Gene3D" id="2.70.150.10">
    <property type="entry name" value="Calcium-transporting ATPase, cytoplasmic transduction domain A"/>
    <property type="match status" value="1"/>
</dbReference>
<keyword evidence="6 12" id="KW-0547">Nucleotide-binding</keyword>
<dbReference type="InterPro" id="IPR006534">
    <property type="entry name" value="P-type_ATPase_IIIA"/>
</dbReference>
<dbReference type="InterPro" id="IPR023214">
    <property type="entry name" value="HAD_sf"/>
</dbReference>
<dbReference type="SMART" id="SM00831">
    <property type="entry name" value="Cation_ATPase_N"/>
    <property type="match status" value="1"/>
</dbReference>
<dbReference type="InterPro" id="IPR059000">
    <property type="entry name" value="ATPase_P-type_domA"/>
</dbReference>
<dbReference type="EMBL" id="JAQMWT010000453">
    <property type="protein sequence ID" value="KAJ8601105.1"/>
    <property type="molecule type" value="Genomic_DNA"/>
</dbReference>
<dbReference type="AlphaFoldDB" id="A0AAD7UB41"/>
<dbReference type="InterPro" id="IPR044492">
    <property type="entry name" value="P_typ_ATPase_HD_dom"/>
</dbReference>
<comment type="similarity">
    <text evidence="2 12">Belongs to the cation transport ATPase (P-type) (TC 3.A.3) family. Type IIIA subfamily.</text>
</comment>
<evidence type="ECO:0000256" key="4">
    <source>
        <dbReference type="ARBA" id="ARBA00022692"/>
    </source>
</evidence>
<dbReference type="SFLD" id="SFLDS00003">
    <property type="entry name" value="Haloacid_Dehalogenase"/>
    <property type="match status" value="1"/>
</dbReference>
<dbReference type="SFLD" id="SFLDF00027">
    <property type="entry name" value="p-type_atpase"/>
    <property type="match status" value="1"/>
</dbReference>
<keyword evidence="3" id="KW-0597">Phosphoprotein</keyword>
<dbReference type="InterPro" id="IPR004014">
    <property type="entry name" value="ATPase_P-typ_cation-transptr_N"/>
</dbReference>
<dbReference type="GO" id="GO:0008553">
    <property type="term" value="F:P-type proton-exporting transporter activity"/>
    <property type="evidence" value="ECO:0007669"/>
    <property type="project" value="UniProtKB-UniRule"/>
</dbReference>
<dbReference type="GO" id="GO:0005524">
    <property type="term" value="F:ATP binding"/>
    <property type="evidence" value="ECO:0007669"/>
    <property type="project" value="UniProtKB-UniRule"/>
</dbReference>
<dbReference type="InterPro" id="IPR008250">
    <property type="entry name" value="ATPase_P-typ_transduc_dom_A_sf"/>
</dbReference>
<dbReference type="NCBIfam" id="TIGR01647">
    <property type="entry name" value="ATPase-IIIA_H"/>
    <property type="match status" value="1"/>
</dbReference>
<protein>
    <recommendedName>
        <fullName evidence="12">Plasma membrane ATPase</fullName>
        <ecNumber evidence="12">7.1.2.1</ecNumber>
    </recommendedName>
</protein>
<feature type="transmembrane region" description="Helical" evidence="12">
    <location>
        <begin position="691"/>
        <end position="710"/>
    </location>
</feature>
<dbReference type="PANTHER" id="PTHR42861">
    <property type="entry name" value="CALCIUM-TRANSPORTING ATPASE"/>
    <property type="match status" value="1"/>
</dbReference>
<sequence length="936" mass="101839">MEKEAPKKEPLVSSGGGVDDYICDICGDAPMDPEQEIEIKPELVKDLMKGLDSGTAAEKLEAYGPNEIPQKVVRWYTILLKQLTSSMAIMIEIAMTLAAAVQEWEDFAIIGVLLTINASIGFYEEYEALLKVEGIKSALSPMTAVKRNGEFVKLPTASLVPGDIIFLRGGDSVPADVDWLDGDPMSVDTAALTGEPFPRKYPDSKGNRRVLSGCMVVSGNSYLLVQRTGIFTEMGSATLLMQQSTKPTQSVFERSIIEVCELVMAVAVLFLVAIFLVELKRGEETIEILTACLAILIASVPVALPVVMQVTLALGAGEMAKQQAIVTHLTAMQEIASMTMLCSDKTGTLTTAKIQVFYDQIWTTPKYTKAQILEWAAVASNPHADDDPIDVAMLRSYKDTFDDYDARIKCYNVTKFVGFTPEVKRTVAYATHTSQGDIKVSKGLLDKILETGDDGGDAWTCSNAKEVRATVEKVDEEMSLKGYKTLGVAVGTQTRSGGWTMEFAGIVPMLDPPRDDTKWVIEQIKQCGIAVKMITGDHQNIASETARLIGLGDNILHREKLTGRESDEKDILVRDADGFAQVMPRDKNDVVRVLQSLNYIVGMTGDGVNDAPALKQAHIGIAVEGSTDAARSAADIILTTEGLAPIFTAVLESRKIFQRVNSYVLYRISATIQIVLVLSILIFTVDQTIKALYIILLALFNDLTMITISYDNVIPSRSPDQPTINRLLRISTVFGILMTLESLLFYFFGKFILAPSSKFRESDRYTQSLLYLQISIAIEAMIFITRVPEAPFYSSRPITSLVLSVVVANVAVTLLVTTGLLGPKISPGDAAVVWLYDIIWFVIIDLLKIPLTMTVENFFPPQPSNIGVRTAESTAAHAPVDAPHTLALPDIDAGYAFLRDTGAAIGRVFTFNACTTDSAADGTAPVPKAKNGAGVV</sequence>
<dbReference type="NCBIfam" id="TIGR01494">
    <property type="entry name" value="ATPase_P-type"/>
    <property type="match status" value="2"/>
</dbReference>
<keyword evidence="7 12" id="KW-0067">ATP-binding</keyword>
<evidence type="ECO:0000256" key="9">
    <source>
        <dbReference type="ARBA" id="ARBA00022967"/>
    </source>
</evidence>
<dbReference type="Pfam" id="PF00122">
    <property type="entry name" value="E1-E2_ATPase"/>
    <property type="match status" value="1"/>
</dbReference>
<dbReference type="SUPFAM" id="SSF56784">
    <property type="entry name" value="HAD-like"/>
    <property type="match status" value="1"/>
</dbReference>
<dbReference type="PRINTS" id="PR00120">
    <property type="entry name" value="HATPASE"/>
</dbReference>
<evidence type="ECO:0000259" key="13">
    <source>
        <dbReference type="SMART" id="SM00831"/>
    </source>
</evidence>
<keyword evidence="10 12" id="KW-1133">Transmembrane helix</keyword>
<dbReference type="PRINTS" id="PR00119">
    <property type="entry name" value="CATATPASE"/>
</dbReference>
<evidence type="ECO:0000256" key="1">
    <source>
        <dbReference type="ARBA" id="ARBA00004141"/>
    </source>
</evidence>
<proteinExistence type="inferred from homology"/>
<keyword evidence="4 12" id="KW-0812">Transmembrane</keyword>
<feature type="transmembrane region" description="Helical" evidence="12">
    <location>
        <begin position="730"/>
        <end position="749"/>
    </location>
</feature>
<dbReference type="InterPro" id="IPR023299">
    <property type="entry name" value="ATPase_P-typ_cyto_dom_N"/>
</dbReference>
<keyword evidence="8 12" id="KW-0460">Magnesium</keyword>
<evidence type="ECO:0000256" key="11">
    <source>
        <dbReference type="ARBA" id="ARBA00023136"/>
    </source>
</evidence>
<dbReference type="SFLD" id="SFLDG00002">
    <property type="entry name" value="C1.7:_P-type_atpase_like"/>
    <property type="match status" value="1"/>
</dbReference>
<dbReference type="Pfam" id="PF00702">
    <property type="entry name" value="Hydrolase"/>
    <property type="match status" value="1"/>
</dbReference>
<accession>A0AAD7UB41</accession>
<comment type="subcellular location">
    <subcellularLocation>
        <location evidence="12">Cell membrane</location>
        <topology evidence="12">Multi-pass membrane protein</topology>
    </subcellularLocation>
    <subcellularLocation>
        <location evidence="1">Membrane</location>
        <topology evidence="1">Multi-pass membrane protein</topology>
    </subcellularLocation>
</comment>
<reference evidence="14" key="1">
    <citation type="submission" date="2023-01" db="EMBL/GenBank/DDBJ databases">
        <title>Metagenome sequencing of chrysophaentin producing Chrysophaeum taylorii.</title>
        <authorList>
            <person name="Davison J."/>
            <person name="Bewley C."/>
        </authorList>
    </citation>
    <scope>NUCLEOTIDE SEQUENCE</scope>
    <source>
        <strain evidence="14">NIES-1699</strain>
    </source>
</reference>
<dbReference type="InterPro" id="IPR036412">
    <property type="entry name" value="HAD-like_sf"/>
</dbReference>
<dbReference type="Gene3D" id="1.20.1110.10">
    <property type="entry name" value="Calcium-transporting ATPase, transmembrane domain"/>
    <property type="match status" value="1"/>
</dbReference>
<comment type="catalytic activity">
    <reaction evidence="12">
        <text>ATP + H2O + H(+)(in) = ADP + phosphate + 2 H(+)(out)</text>
        <dbReference type="Rhea" id="RHEA:20852"/>
        <dbReference type="ChEBI" id="CHEBI:15377"/>
        <dbReference type="ChEBI" id="CHEBI:15378"/>
        <dbReference type="ChEBI" id="CHEBI:30616"/>
        <dbReference type="ChEBI" id="CHEBI:43474"/>
        <dbReference type="ChEBI" id="CHEBI:456216"/>
        <dbReference type="EC" id="7.1.2.1"/>
    </reaction>
</comment>
<feature type="transmembrane region" description="Helical" evidence="12">
    <location>
        <begin position="833"/>
        <end position="851"/>
    </location>
</feature>
<evidence type="ECO:0000256" key="6">
    <source>
        <dbReference type="ARBA" id="ARBA00022741"/>
    </source>
</evidence>
<dbReference type="InterPro" id="IPR023298">
    <property type="entry name" value="ATPase_P-typ_TM_dom_sf"/>
</dbReference>
<dbReference type="FunFam" id="3.40.50.1000:FF:000211">
    <property type="entry name" value="Plasma membrane ATPase"/>
    <property type="match status" value="1"/>
</dbReference>
<gene>
    <name evidence="14" type="ORF">CTAYLR_007835</name>
</gene>
<keyword evidence="12" id="KW-0375">Hydrogen ion transport</keyword>
<feature type="domain" description="Cation-transporting P-type ATPase N-terminal" evidence="13">
    <location>
        <begin position="33"/>
        <end position="103"/>
    </location>
</feature>
<dbReference type="Proteomes" id="UP001230188">
    <property type="component" value="Unassembled WGS sequence"/>
</dbReference>
<feature type="transmembrane region" description="Helical" evidence="12">
    <location>
        <begin position="769"/>
        <end position="788"/>
    </location>
</feature>
<evidence type="ECO:0000256" key="7">
    <source>
        <dbReference type="ARBA" id="ARBA00022840"/>
    </source>
</evidence>
<keyword evidence="12" id="KW-0406">Ion transport</keyword>
<evidence type="ECO:0000256" key="2">
    <source>
        <dbReference type="ARBA" id="ARBA00008804"/>
    </source>
</evidence>
<dbReference type="GO" id="GO:0046872">
    <property type="term" value="F:metal ion binding"/>
    <property type="evidence" value="ECO:0007669"/>
    <property type="project" value="UniProtKB-KW"/>
</dbReference>
<evidence type="ECO:0000256" key="8">
    <source>
        <dbReference type="ARBA" id="ARBA00022842"/>
    </source>
</evidence>
<dbReference type="SUPFAM" id="SSF81665">
    <property type="entry name" value="Calcium ATPase, transmembrane domain M"/>
    <property type="match status" value="1"/>
</dbReference>
<keyword evidence="11 12" id="KW-0472">Membrane</keyword>
<dbReference type="InterPro" id="IPR001757">
    <property type="entry name" value="P_typ_ATPase"/>
</dbReference>
<evidence type="ECO:0000313" key="15">
    <source>
        <dbReference type="Proteomes" id="UP001230188"/>
    </source>
</evidence>
<dbReference type="GO" id="GO:0005886">
    <property type="term" value="C:plasma membrane"/>
    <property type="evidence" value="ECO:0007669"/>
    <property type="project" value="UniProtKB-SubCell"/>
</dbReference>
<evidence type="ECO:0000256" key="12">
    <source>
        <dbReference type="RuleBase" id="RU362083"/>
    </source>
</evidence>
<organism evidence="14 15">
    <name type="scientific">Chrysophaeum taylorii</name>
    <dbReference type="NCBI Taxonomy" id="2483200"/>
    <lineage>
        <taxon>Eukaryota</taxon>
        <taxon>Sar</taxon>
        <taxon>Stramenopiles</taxon>
        <taxon>Ochrophyta</taxon>
        <taxon>Pelagophyceae</taxon>
        <taxon>Pelagomonadales</taxon>
        <taxon>Pelagomonadaceae</taxon>
        <taxon>Chrysophaeum</taxon>
    </lineage>
</organism>
<keyword evidence="15" id="KW-1185">Reference proteome</keyword>
<feature type="transmembrane region" description="Helical" evidence="12">
    <location>
        <begin position="800"/>
        <end position="821"/>
    </location>
</feature>
<dbReference type="GO" id="GO:0120029">
    <property type="term" value="P:proton export across plasma membrane"/>
    <property type="evidence" value="ECO:0007669"/>
    <property type="project" value="UniProtKB-UniRule"/>
</dbReference>
<dbReference type="Pfam" id="PF00690">
    <property type="entry name" value="Cation_ATPase_N"/>
    <property type="match status" value="1"/>
</dbReference>
<dbReference type="Gene3D" id="3.40.50.1000">
    <property type="entry name" value="HAD superfamily/HAD-like"/>
    <property type="match status" value="1"/>
</dbReference>
<keyword evidence="9 12" id="KW-1278">Translocase</keyword>
<evidence type="ECO:0000256" key="3">
    <source>
        <dbReference type="ARBA" id="ARBA00022553"/>
    </source>
</evidence>
<feature type="transmembrane region" description="Helical" evidence="12">
    <location>
        <begin position="288"/>
        <end position="314"/>
    </location>
</feature>
<evidence type="ECO:0000313" key="14">
    <source>
        <dbReference type="EMBL" id="KAJ8601105.1"/>
    </source>
</evidence>
<evidence type="ECO:0000256" key="10">
    <source>
        <dbReference type="ARBA" id="ARBA00022989"/>
    </source>
</evidence>
<comment type="caution">
    <text evidence="14">The sequence shown here is derived from an EMBL/GenBank/DDBJ whole genome shotgun (WGS) entry which is preliminary data.</text>
</comment>